<feature type="compositionally biased region" description="Polar residues" evidence="1">
    <location>
        <begin position="259"/>
        <end position="272"/>
    </location>
</feature>
<proteinExistence type="predicted"/>
<accession>A0AAN9UZ33</accession>
<protein>
    <submittedName>
        <fullName evidence="2">Uncharacterized protein</fullName>
    </submittedName>
</protein>
<feature type="compositionally biased region" description="Polar residues" evidence="1">
    <location>
        <begin position="295"/>
        <end position="306"/>
    </location>
</feature>
<evidence type="ECO:0000313" key="2">
    <source>
        <dbReference type="EMBL" id="KAK7756551.1"/>
    </source>
</evidence>
<name>A0AAN9UZ33_9PEZI</name>
<feature type="region of interest" description="Disordered" evidence="1">
    <location>
        <begin position="34"/>
        <end position="120"/>
    </location>
</feature>
<feature type="compositionally biased region" description="Polar residues" evidence="1">
    <location>
        <begin position="536"/>
        <end position="548"/>
    </location>
</feature>
<organism evidence="2 3">
    <name type="scientific">Diatrype stigma</name>
    <dbReference type="NCBI Taxonomy" id="117547"/>
    <lineage>
        <taxon>Eukaryota</taxon>
        <taxon>Fungi</taxon>
        <taxon>Dikarya</taxon>
        <taxon>Ascomycota</taxon>
        <taxon>Pezizomycotina</taxon>
        <taxon>Sordariomycetes</taxon>
        <taxon>Xylariomycetidae</taxon>
        <taxon>Xylariales</taxon>
        <taxon>Diatrypaceae</taxon>
        <taxon>Diatrype</taxon>
    </lineage>
</organism>
<feature type="region of interest" description="Disordered" evidence="1">
    <location>
        <begin position="210"/>
        <end position="307"/>
    </location>
</feature>
<evidence type="ECO:0000313" key="3">
    <source>
        <dbReference type="Proteomes" id="UP001320420"/>
    </source>
</evidence>
<keyword evidence="3" id="KW-1185">Reference proteome</keyword>
<dbReference type="Proteomes" id="UP001320420">
    <property type="component" value="Unassembled WGS sequence"/>
</dbReference>
<feature type="compositionally biased region" description="Polar residues" evidence="1">
    <location>
        <begin position="230"/>
        <end position="241"/>
    </location>
</feature>
<evidence type="ECO:0000256" key="1">
    <source>
        <dbReference type="SAM" id="MobiDB-lite"/>
    </source>
</evidence>
<feature type="compositionally biased region" description="Basic and acidic residues" evidence="1">
    <location>
        <begin position="243"/>
        <end position="253"/>
    </location>
</feature>
<comment type="caution">
    <text evidence="2">The sequence shown here is derived from an EMBL/GenBank/DDBJ whole genome shotgun (WGS) entry which is preliminary data.</text>
</comment>
<feature type="compositionally biased region" description="Gly residues" evidence="1">
    <location>
        <begin position="77"/>
        <end position="110"/>
    </location>
</feature>
<dbReference type="AlphaFoldDB" id="A0AAN9UZ33"/>
<feature type="region of interest" description="Disordered" evidence="1">
    <location>
        <begin position="439"/>
        <end position="548"/>
    </location>
</feature>
<gene>
    <name evidence="2" type="ORF">SLS62_001387</name>
</gene>
<reference evidence="2 3" key="1">
    <citation type="submission" date="2024-02" db="EMBL/GenBank/DDBJ databases">
        <title>De novo assembly and annotation of 12 fungi associated with fruit tree decline syndrome in Ontario, Canada.</title>
        <authorList>
            <person name="Sulman M."/>
            <person name="Ellouze W."/>
            <person name="Ilyukhin E."/>
        </authorList>
    </citation>
    <scope>NUCLEOTIDE SEQUENCE [LARGE SCALE GENOMIC DNA]</scope>
    <source>
        <strain evidence="2 3">M11/M66-122</strain>
    </source>
</reference>
<feature type="compositionally biased region" description="Pro residues" evidence="1">
    <location>
        <begin position="440"/>
        <end position="457"/>
    </location>
</feature>
<sequence>MTYPSARQACQLLTPARISRISVAMSSYVPPWRRGQADGGASPGPSAAGGPSAFPAASSSSHNRPYNNNNGNDNGNGNRGRGRGWPRGGGRGFRGGRGSYGGRGGGGGYQGQNPTQGPHIDEADLFQRHDIENHFSPGDQASSVGKGSTFHDSTAHPRQLSYILLYPGANPRWSNDQIVFAKSRLPLLPEYAAKLLEHGPWDIPATARKARAGSIDNPQEADETAGGGETSTNEAANSTVDVAQDKEVEHANDPDGPLPSTQASQEPSSTSIGKEKTQGSPVRSAEAESVDVATSAPTPTPVSLASSRMKYTDVRNIPPEELYKDQEEEREEELVYPSIQPIDYIPATHPAVAVFVGHRTGPLRGGTEHFYFDGWHKVARVNLLAPHSAELLRMQQQKWERRDRYGRVLPSRPRDVAAWKAAMGNNWAVVKFEKLDTEAAPPPPIIERVPKPQPQPNPDGNGNGEAEPSRGVNEMLTELRFGGDAVGGDKGGSTTTPPDGNGEASKAEPEASEEQEGGAPEDGAQDPVAVEGKDGTTATTTWQPLSLT</sequence>
<feature type="compositionally biased region" description="Low complexity" evidence="1">
    <location>
        <begin position="43"/>
        <end position="76"/>
    </location>
</feature>
<dbReference type="EMBL" id="JAKJXP020000006">
    <property type="protein sequence ID" value="KAK7756551.1"/>
    <property type="molecule type" value="Genomic_DNA"/>
</dbReference>